<comment type="catalytic activity">
    <reaction evidence="7">
        <text>hydrogencarbonate + NH4(+) + 2 ATP = carbamoyl phosphate + 2 ADP + phosphate + 2 H(+)</text>
        <dbReference type="Rhea" id="RHEA:18029"/>
        <dbReference type="ChEBI" id="CHEBI:15378"/>
        <dbReference type="ChEBI" id="CHEBI:17544"/>
        <dbReference type="ChEBI" id="CHEBI:28938"/>
        <dbReference type="ChEBI" id="CHEBI:30616"/>
        <dbReference type="ChEBI" id="CHEBI:43474"/>
        <dbReference type="ChEBI" id="CHEBI:58228"/>
        <dbReference type="ChEBI" id="CHEBI:456216"/>
        <dbReference type="EC" id="6.3.4.16"/>
    </reaction>
</comment>
<evidence type="ECO:0000256" key="5">
    <source>
        <dbReference type="ARBA" id="ARBA00022840"/>
    </source>
</evidence>
<dbReference type="EC" id="6.3.4.16" evidence="6"/>
<keyword evidence="12" id="KW-1185">Reference proteome</keyword>
<keyword evidence="4 8" id="KW-0547">Nucleotide-binding</keyword>
<feature type="domain" description="ATP-grasp" evidence="9">
    <location>
        <begin position="681"/>
        <end position="872"/>
    </location>
</feature>
<evidence type="ECO:0000259" key="10">
    <source>
        <dbReference type="PROSITE" id="PS51855"/>
    </source>
</evidence>
<dbReference type="InterPro" id="IPR058047">
    <property type="entry name" value="CPSase_preATP-grasp"/>
</dbReference>
<sequence>MKDENIKKVLLLGSGALKIGEAGEFDYSGSQALKALREEGVYTILINPNIATVQTSEGVADQIYYLPVQPYFVERVIEKERPDGILLAFGGQTALNCGVALYQSGVLDKYNVRVLGTPVRAIMDTEDRELFVGKLNEIGVKTIKSEACETIEHARKAASELGYPVILRAAYALGGLGSGFCDNEEELDRLAEKAFSFSPQVLVEKSLKGWKEIEYEVVRDRYDNCITVCNMENFDPLGIHTGESIVIAPSQTLTNSEYHKLRALSIKIIRHIGIVGECNVQYAFDPKSEDYRVIEVNARLSRSSALASKATGYPLAFVAAKLGMGYGLFELKNSVTKTTSAFFEPALDYVVCKIPRWDLSKFRGVDKELGSSMKSVGEVMAIGRNFEEAIQKGLRMIGQGMHGFVENKELEIPDIDSALREPTDKRVFIISKAMHKGYTIDHIHELTKIDKWFLRKLKHIIDIDERMKALNNINNLDRELLREAKIYGFTDFQIARAVGLEAELKSMAKAGLVVRNLRKGYGILPYVKQIDTLAAEYPAQTNYLYLTYAGVAHDIKFERDKRSIVVLGSGAYRIGSSVEFDWCGVQALNTIRKEGYRSVMINYNPETVSTDYDMCDRLYFDELTFERVLDIIDLEVPYGVIVSTGGQIPNNLAMRLDGQHVPILGTSAKDIDNAEDRAKFSSMLGRNGIDQPAWSALTSMDDINKFIDNVGFPVLVRPSYVLSGAAMNVCSNKEELEKFLCLAANVSEDHPVVVSQFIEHAKEVEMDAVAKNGEIIAYAISEHIEFAGVHSGDATIQFPPQKLYCETVRRIKRVSRMIAKELHISGPFNIQFLAKDNDIKVIECNLRASRSFPFVSKVLKINLIELATKVMLGLNVEKPHKSLFDLDYVGIKASQFSFNRLQKADPVLGVDMASTGEVGCLGDDTSTALLKSMLSVGHRIPEKNILLSTGGAKQKAEMLDAARMLVSHGYNIYATGGTSRFLKENGVENTMVYWPSEDKKPQALDMLHDHEIDMVVNIPKDLTAGELSNGYKIRRAAIDLNVPLITNSRLASAFIHAFCTVGIDGIGIKSWAEYK</sequence>
<dbReference type="PROSITE" id="PS00867">
    <property type="entry name" value="CPSASE_2"/>
    <property type="match status" value="2"/>
</dbReference>
<dbReference type="RefSeq" id="WP_172273203.1">
    <property type="nucleotide sequence ID" value="NZ_CASGMU010000002.1"/>
</dbReference>
<evidence type="ECO:0000256" key="7">
    <source>
        <dbReference type="ARBA" id="ARBA00047359"/>
    </source>
</evidence>
<dbReference type="EMBL" id="JABKKF010000002">
    <property type="protein sequence ID" value="NPD91178.1"/>
    <property type="molecule type" value="Genomic_DNA"/>
</dbReference>
<dbReference type="PANTHER" id="PTHR11405:SF53">
    <property type="entry name" value="CARBAMOYL-PHOSPHATE SYNTHASE [AMMONIA], MITOCHONDRIAL"/>
    <property type="match status" value="1"/>
</dbReference>
<dbReference type="Pfam" id="PF02787">
    <property type="entry name" value="CPSase_L_D3"/>
    <property type="match status" value="1"/>
</dbReference>
<dbReference type="Pfam" id="PF25596">
    <property type="entry name" value="CPSase_L_D1"/>
    <property type="match status" value="2"/>
</dbReference>
<comment type="similarity">
    <text evidence="1">Belongs to the CarB family.</text>
</comment>
<dbReference type="SMART" id="SM00851">
    <property type="entry name" value="MGS"/>
    <property type="match status" value="1"/>
</dbReference>
<dbReference type="InterPro" id="IPR036914">
    <property type="entry name" value="MGS-like_dom_sf"/>
</dbReference>
<dbReference type="PRINTS" id="PR00098">
    <property type="entry name" value="CPSASE"/>
</dbReference>
<reference evidence="11 12" key="1">
    <citation type="submission" date="2020-05" db="EMBL/GenBank/DDBJ databases">
        <title>Distinct polysaccharide utilization as determinants for interspecies competition between intestinal Prevotella spp.</title>
        <authorList>
            <person name="Galvez E.J.C."/>
            <person name="Iljazovic A."/>
            <person name="Strowig T."/>
        </authorList>
    </citation>
    <scope>NUCLEOTIDE SEQUENCE [LARGE SCALE GENOMIC DNA]</scope>
    <source>
        <strain evidence="11 12">PMUR</strain>
    </source>
</reference>
<dbReference type="SUPFAM" id="SSF48108">
    <property type="entry name" value="Carbamoyl phosphate synthetase, large subunit connection domain"/>
    <property type="match status" value="1"/>
</dbReference>
<dbReference type="PROSITE" id="PS51855">
    <property type="entry name" value="MGS"/>
    <property type="match status" value="1"/>
</dbReference>
<name>A0ABX2AJ96_9BACT</name>
<dbReference type="Gene3D" id="3.40.50.20">
    <property type="match status" value="2"/>
</dbReference>
<keyword evidence="2 11" id="KW-0436">Ligase</keyword>
<evidence type="ECO:0000313" key="12">
    <source>
        <dbReference type="Proteomes" id="UP000714420"/>
    </source>
</evidence>
<comment type="caution">
    <text evidence="11">The sequence shown here is derived from an EMBL/GenBank/DDBJ whole genome shotgun (WGS) entry which is preliminary data.</text>
</comment>
<protein>
    <recommendedName>
        <fullName evidence="6">carbamoyl-phosphate synthase (ammonia)</fullName>
        <ecNumber evidence="6">6.3.4.16</ecNumber>
    </recommendedName>
</protein>
<dbReference type="InterPro" id="IPR013815">
    <property type="entry name" value="ATP_grasp_subdomain_1"/>
</dbReference>
<evidence type="ECO:0000313" key="11">
    <source>
        <dbReference type="EMBL" id="NPD91178.1"/>
    </source>
</evidence>
<dbReference type="InterPro" id="IPR016185">
    <property type="entry name" value="PreATP-grasp_dom_sf"/>
</dbReference>
<dbReference type="InterPro" id="IPR005480">
    <property type="entry name" value="CPSase_lsu_oligo"/>
</dbReference>
<feature type="domain" description="MGS-like" evidence="10">
    <location>
        <begin position="938"/>
        <end position="1075"/>
    </location>
</feature>
<dbReference type="InterPro" id="IPR036897">
    <property type="entry name" value="CarbamoylP_synth_lsu_oligo_sf"/>
</dbReference>
<evidence type="ECO:0000256" key="2">
    <source>
        <dbReference type="ARBA" id="ARBA00022598"/>
    </source>
</evidence>
<evidence type="ECO:0000256" key="4">
    <source>
        <dbReference type="ARBA" id="ARBA00022741"/>
    </source>
</evidence>
<dbReference type="InterPro" id="IPR011761">
    <property type="entry name" value="ATP-grasp"/>
</dbReference>
<dbReference type="CDD" id="cd01423">
    <property type="entry name" value="MGS_CPS_I_III"/>
    <property type="match status" value="1"/>
</dbReference>
<evidence type="ECO:0000256" key="1">
    <source>
        <dbReference type="ARBA" id="ARBA00009799"/>
    </source>
</evidence>
<dbReference type="InterPro" id="IPR011607">
    <property type="entry name" value="MGS-like_dom"/>
</dbReference>
<dbReference type="NCBIfam" id="TIGR01369">
    <property type="entry name" value="CPSaseII_lrg"/>
    <property type="match status" value="1"/>
</dbReference>
<dbReference type="SUPFAM" id="SSF56059">
    <property type="entry name" value="Glutathione synthetase ATP-binding domain-like"/>
    <property type="match status" value="2"/>
</dbReference>
<keyword evidence="3" id="KW-0677">Repeat</keyword>
<evidence type="ECO:0000256" key="3">
    <source>
        <dbReference type="ARBA" id="ARBA00022737"/>
    </source>
</evidence>
<dbReference type="Proteomes" id="UP000714420">
    <property type="component" value="Unassembled WGS sequence"/>
</dbReference>
<dbReference type="Gene3D" id="3.30.1490.20">
    <property type="entry name" value="ATP-grasp fold, A domain"/>
    <property type="match status" value="1"/>
</dbReference>
<dbReference type="GO" id="GO:0004088">
    <property type="term" value="F:carbamoyl-phosphate synthase (glutamine-hydrolyzing) activity"/>
    <property type="evidence" value="ECO:0007669"/>
    <property type="project" value="UniProtKB-EC"/>
</dbReference>
<evidence type="ECO:0000259" key="9">
    <source>
        <dbReference type="PROSITE" id="PS50975"/>
    </source>
</evidence>
<dbReference type="InterPro" id="IPR005483">
    <property type="entry name" value="CPSase_dom"/>
</dbReference>
<dbReference type="PANTHER" id="PTHR11405">
    <property type="entry name" value="CARBAMOYLTRANSFERASE FAMILY MEMBER"/>
    <property type="match status" value="1"/>
</dbReference>
<dbReference type="Gene3D" id="1.10.1030.10">
    <property type="entry name" value="Carbamoyl-phosphate synthetase, large subunit oligomerisation domain"/>
    <property type="match status" value="1"/>
</dbReference>
<evidence type="ECO:0000256" key="8">
    <source>
        <dbReference type="PROSITE-ProRule" id="PRU00409"/>
    </source>
</evidence>
<organism evidence="11 12">
    <name type="scientific">Xylanibacter muris</name>
    <dbReference type="NCBI Taxonomy" id="2736290"/>
    <lineage>
        <taxon>Bacteria</taxon>
        <taxon>Pseudomonadati</taxon>
        <taxon>Bacteroidota</taxon>
        <taxon>Bacteroidia</taxon>
        <taxon>Bacteroidales</taxon>
        <taxon>Prevotellaceae</taxon>
        <taxon>Xylanibacter</taxon>
    </lineage>
</organism>
<dbReference type="NCBIfam" id="NF009455">
    <property type="entry name" value="PRK12815.1"/>
    <property type="match status" value="1"/>
</dbReference>
<keyword evidence="5 8" id="KW-0067">ATP-binding</keyword>
<dbReference type="InterPro" id="IPR005479">
    <property type="entry name" value="CPAse_ATP-bd"/>
</dbReference>
<dbReference type="NCBIfam" id="NF003671">
    <property type="entry name" value="PRK05294.1"/>
    <property type="match status" value="1"/>
</dbReference>
<dbReference type="Gene3D" id="3.40.50.1380">
    <property type="entry name" value="Methylglyoxal synthase-like domain"/>
    <property type="match status" value="1"/>
</dbReference>
<dbReference type="Gene3D" id="3.30.470.20">
    <property type="entry name" value="ATP-grasp fold, B domain"/>
    <property type="match status" value="2"/>
</dbReference>
<dbReference type="PROSITE" id="PS00866">
    <property type="entry name" value="CPSASE_1"/>
    <property type="match status" value="2"/>
</dbReference>
<dbReference type="InterPro" id="IPR006275">
    <property type="entry name" value="CPSase_lsu"/>
</dbReference>
<feature type="domain" description="ATP-grasp" evidence="9">
    <location>
        <begin position="132"/>
        <end position="324"/>
    </location>
</feature>
<dbReference type="SUPFAM" id="SSF52440">
    <property type="entry name" value="PreATP-grasp domain"/>
    <property type="match status" value="2"/>
</dbReference>
<dbReference type="Pfam" id="PF02142">
    <property type="entry name" value="MGS"/>
    <property type="match status" value="1"/>
</dbReference>
<accession>A0ABX2AJ96</accession>
<dbReference type="Pfam" id="PF02786">
    <property type="entry name" value="CPSase_L_D2"/>
    <property type="match status" value="2"/>
</dbReference>
<dbReference type="PROSITE" id="PS50975">
    <property type="entry name" value="ATP_GRASP"/>
    <property type="match status" value="2"/>
</dbReference>
<evidence type="ECO:0000256" key="6">
    <source>
        <dbReference type="ARBA" id="ARBA00044063"/>
    </source>
</evidence>
<gene>
    <name evidence="11" type="primary">carB</name>
    <name evidence="11" type="ORF">HPS56_02230</name>
</gene>
<dbReference type="SUPFAM" id="SSF52335">
    <property type="entry name" value="Methylglyoxal synthase-like"/>
    <property type="match status" value="1"/>
</dbReference>
<dbReference type="SMART" id="SM01096">
    <property type="entry name" value="CPSase_L_D3"/>
    <property type="match status" value="1"/>
</dbReference>
<proteinExistence type="inferred from homology"/>